<dbReference type="EMBL" id="JBHUII010000004">
    <property type="protein sequence ID" value="MFD2206453.1"/>
    <property type="molecule type" value="Genomic_DNA"/>
</dbReference>
<reference evidence="6" key="1">
    <citation type="journal article" date="2019" name="Int. J. Syst. Evol. Microbiol.">
        <title>The Global Catalogue of Microorganisms (GCM) 10K type strain sequencing project: providing services to taxonomists for standard genome sequencing and annotation.</title>
        <authorList>
            <consortium name="The Broad Institute Genomics Platform"/>
            <consortium name="The Broad Institute Genome Sequencing Center for Infectious Disease"/>
            <person name="Wu L."/>
            <person name="Ma J."/>
        </authorList>
    </citation>
    <scope>NUCLEOTIDE SEQUENCE [LARGE SCALE GENOMIC DNA]</scope>
    <source>
        <strain evidence="6">CGMCC 4.7192</strain>
    </source>
</reference>
<protein>
    <submittedName>
        <fullName evidence="5">Helix-turn-helix domain-containing protein</fullName>
    </submittedName>
</protein>
<evidence type="ECO:0000256" key="2">
    <source>
        <dbReference type="ARBA" id="ARBA00023125"/>
    </source>
</evidence>
<keyword evidence="1" id="KW-0805">Transcription regulation</keyword>
<dbReference type="InterPro" id="IPR050204">
    <property type="entry name" value="AraC_XylS_family_regulators"/>
</dbReference>
<dbReference type="PANTHER" id="PTHR46796:SF6">
    <property type="entry name" value="ARAC SUBFAMILY"/>
    <property type="match status" value="1"/>
</dbReference>
<comment type="caution">
    <text evidence="5">The sequence shown here is derived from an EMBL/GenBank/DDBJ whole genome shotgun (WGS) entry which is preliminary data.</text>
</comment>
<dbReference type="PANTHER" id="PTHR46796">
    <property type="entry name" value="HTH-TYPE TRANSCRIPTIONAL ACTIVATOR RHAS-RELATED"/>
    <property type="match status" value="1"/>
</dbReference>
<dbReference type="PROSITE" id="PS01124">
    <property type="entry name" value="HTH_ARAC_FAMILY_2"/>
    <property type="match status" value="1"/>
</dbReference>
<dbReference type="Proteomes" id="UP001597294">
    <property type="component" value="Unassembled WGS sequence"/>
</dbReference>
<sequence length="291" mass="32966">MRPEELYVYKTLLEVGAKSGQSTDIGHGLSLATWMNDDSYAEYERASHHTLSYYIQGGKKTRRHFGEHSVGRGHPGAVCVMPAGVESEWSIEAPFQFMHLYFDRNEFDRQIAESYDVDPALVELHDLTFISDPVIERLCRDVIIPLDWQNHADKMSLSLAGQLLVQHLLRNYTNRELSPSPSRGGIAPFVLKRVRDFIETSLDRGITVGELAGIAELSPFHFTRMFQQSVGVSPHQYVLGRRIEKAKDLLGENEFSLTEVAQICGFSSQSHLTTRFRCTTGMTPKSFRRLS</sequence>
<dbReference type="InterPro" id="IPR018060">
    <property type="entry name" value="HTH_AraC"/>
</dbReference>
<evidence type="ECO:0000313" key="5">
    <source>
        <dbReference type="EMBL" id="MFD2206453.1"/>
    </source>
</evidence>
<evidence type="ECO:0000256" key="3">
    <source>
        <dbReference type="ARBA" id="ARBA00023163"/>
    </source>
</evidence>
<name>A0ABW5BJX4_9PROT</name>
<gene>
    <name evidence="5" type="ORF">ACFSKO_12545</name>
</gene>
<dbReference type="Pfam" id="PF12833">
    <property type="entry name" value="HTH_18"/>
    <property type="match status" value="1"/>
</dbReference>
<organism evidence="5 6">
    <name type="scientific">Kiloniella antarctica</name>
    <dbReference type="NCBI Taxonomy" id="1550907"/>
    <lineage>
        <taxon>Bacteria</taxon>
        <taxon>Pseudomonadati</taxon>
        <taxon>Pseudomonadota</taxon>
        <taxon>Alphaproteobacteria</taxon>
        <taxon>Rhodospirillales</taxon>
        <taxon>Kiloniellaceae</taxon>
        <taxon>Kiloniella</taxon>
    </lineage>
</organism>
<feature type="domain" description="HTH araC/xylS-type" evidence="4">
    <location>
        <begin position="192"/>
        <end position="290"/>
    </location>
</feature>
<keyword evidence="3" id="KW-0804">Transcription</keyword>
<keyword evidence="6" id="KW-1185">Reference proteome</keyword>
<dbReference type="SMART" id="SM00342">
    <property type="entry name" value="HTH_ARAC"/>
    <property type="match status" value="1"/>
</dbReference>
<proteinExistence type="predicted"/>
<evidence type="ECO:0000256" key="1">
    <source>
        <dbReference type="ARBA" id="ARBA00023015"/>
    </source>
</evidence>
<accession>A0ABW5BJX4</accession>
<evidence type="ECO:0000313" key="6">
    <source>
        <dbReference type="Proteomes" id="UP001597294"/>
    </source>
</evidence>
<dbReference type="RefSeq" id="WP_380252041.1">
    <property type="nucleotide sequence ID" value="NZ_JBHUII010000004.1"/>
</dbReference>
<dbReference type="SUPFAM" id="SSF46689">
    <property type="entry name" value="Homeodomain-like"/>
    <property type="match status" value="2"/>
</dbReference>
<dbReference type="Gene3D" id="1.10.10.60">
    <property type="entry name" value="Homeodomain-like"/>
    <property type="match status" value="2"/>
</dbReference>
<dbReference type="PROSITE" id="PS00041">
    <property type="entry name" value="HTH_ARAC_FAMILY_1"/>
    <property type="match status" value="1"/>
</dbReference>
<dbReference type="InterPro" id="IPR009057">
    <property type="entry name" value="Homeodomain-like_sf"/>
</dbReference>
<dbReference type="InterPro" id="IPR018062">
    <property type="entry name" value="HTH_AraC-typ_CS"/>
</dbReference>
<evidence type="ECO:0000259" key="4">
    <source>
        <dbReference type="PROSITE" id="PS01124"/>
    </source>
</evidence>
<keyword evidence="2" id="KW-0238">DNA-binding</keyword>